<dbReference type="KEGG" id="pkc:PKB_1696"/>
<reference evidence="2 3" key="2">
    <citation type="submission" date="2014-05" db="EMBL/GenBank/DDBJ databases">
        <title>Genome sequence of the 3-chlorobenzoate degrading bacterium Pseudomonas knackmussii B13 shows multiple evidence for horizontal gene transfer.</title>
        <authorList>
            <person name="Miyazaki R."/>
            <person name="Bertelli C."/>
            <person name="Falquet L."/>
            <person name="Robinson-Rechavi M."/>
            <person name="Gharib W."/>
            <person name="Roy S."/>
            <person name="Van der Meer J.R."/>
        </authorList>
    </citation>
    <scope>NUCLEOTIDE SEQUENCE [LARGE SCALE GENOMIC DNA]</scope>
    <source>
        <strain evidence="2 3">B13</strain>
    </source>
</reference>
<accession>A0A024HEM4</accession>
<dbReference type="Pfam" id="PF02120">
    <property type="entry name" value="Flg_hook"/>
    <property type="match status" value="1"/>
</dbReference>
<evidence type="ECO:0000313" key="2">
    <source>
        <dbReference type="EMBL" id="CDF83054.1"/>
    </source>
</evidence>
<evidence type="ECO:0000313" key="3">
    <source>
        <dbReference type="Proteomes" id="UP000025241"/>
    </source>
</evidence>
<proteinExistence type="predicted"/>
<protein>
    <recommendedName>
        <fullName evidence="1">Flagellar hook-length control protein-like C-terminal domain-containing protein</fullName>
    </recommendedName>
</protein>
<sequence length="532" mass="57068">MPSEIGASRPLPILPQSRATLNAAELSFKLAQSIGDLLQPGQSAHAEVLAARQEPLNFQLLLRLTLASGQQALVVADSPQALPKGSSLTISALTGTSLAATLLSSTVQQLDESLPLTSLDLDQLPVGSLVQGKVLSSTPQGGTQAQPASYRVLLSLIGGALAGRVLDIDSSRPVRTGTLLSAQVQDSRALLFLPLAGRLDRLELNNQLGVQQARQASPEGLVSALQNLVKSGSDLPQPLRTAVEQLLAGLPDARQLSDPKGVAQALQQSGSFLEAHLLQGNGPQGSDYKANLLRLINQLLPDVGEGGPDTSPGLLANFANGAAANLARSLPAFVRNALGTLNQNGTPRVQGSDFPLPNRQFKQLEQEQEEDLETLLKLASAALARLQTHQLSSLVQSEPLPGGGQLNTWQLEIPMRHGDGVLPLQVRVQQEEGRSEREQEQPRESIWRLDLAFDLDPLGPLQVQAMLAPLGLSSQLWAERDNTVRLIDRELGHLRERLQNAGFTVRELCCHKGKPPQGMRTALEQRWVDEKA</sequence>
<dbReference type="Proteomes" id="UP000025241">
    <property type="component" value="Chromosome I"/>
</dbReference>
<reference evidence="2 3" key="1">
    <citation type="submission" date="2013-03" db="EMBL/GenBank/DDBJ databases">
        <authorList>
            <person name="Linke B."/>
        </authorList>
    </citation>
    <scope>NUCLEOTIDE SEQUENCE [LARGE SCALE GENOMIC DNA]</scope>
    <source>
        <strain evidence="2 3">B13</strain>
    </source>
</reference>
<dbReference type="RefSeq" id="WP_043250718.1">
    <property type="nucleotide sequence ID" value="NZ_HG322950.1"/>
</dbReference>
<evidence type="ECO:0000259" key="1">
    <source>
        <dbReference type="Pfam" id="PF02120"/>
    </source>
</evidence>
<keyword evidence="3" id="KW-1185">Reference proteome</keyword>
<dbReference type="AlphaFoldDB" id="A0A024HEM4"/>
<dbReference type="STRING" id="1301098.PKB_1696"/>
<dbReference type="InterPro" id="IPR021136">
    <property type="entry name" value="Flagellar_hook_control-like_C"/>
</dbReference>
<dbReference type="eggNOG" id="ENOG5033C35">
    <property type="taxonomic scope" value="Bacteria"/>
</dbReference>
<dbReference type="OrthoDB" id="6113047at2"/>
<feature type="domain" description="Flagellar hook-length control protein-like C-terminal" evidence="1">
    <location>
        <begin position="436"/>
        <end position="517"/>
    </location>
</feature>
<dbReference type="PATRIC" id="fig|1301098.3.peg.1688"/>
<dbReference type="HOGENOM" id="CLU_517645_0_0_6"/>
<name>A0A024HEM4_PSEKB</name>
<dbReference type="EMBL" id="HG322950">
    <property type="protein sequence ID" value="CDF83054.1"/>
    <property type="molecule type" value="Genomic_DNA"/>
</dbReference>
<gene>
    <name evidence="2" type="ORF">PKB_1696</name>
</gene>
<organism evidence="2 3">
    <name type="scientific">Pseudomonas knackmussii (strain DSM 6978 / CCUG 54928 / LMG 23759 / B13)</name>
    <dbReference type="NCBI Taxonomy" id="1301098"/>
    <lineage>
        <taxon>Bacteria</taxon>
        <taxon>Pseudomonadati</taxon>
        <taxon>Pseudomonadota</taxon>
        <taxon>Gammaproteobacteria</taxon>
        <taxon>Pseudomonadales</taxon>
        <taxon>Pseudomonadaceae</taxon>
        <taxon>Pseudomonas</taxon>
    </lineage>
</organism>